<feature type="domain" description="C2H2-type" evidence="7">
    <location>
        <begin position="471"/>
        <end position="498"/>
    </location>
</feature>
<proteinExistence type="inferred from homology"/>
<keyword evidence="2" id="KW-0539">Nucleus</keyword>
<feature type="compositionally biased region" description="Basic and acidic residues" evidence="5">
    <location>
        <begin position="1112"/>
        <end position="1121"/>
    </location>
</feature>
<evidence type="ECO:0000259" key="7">
    <source>
        <dbReference type="PROSITE" id="PS50157"/>
    </source>
</evidence>
<comment type="caution">
    <text evidence="10">The sequence shown here is derived from an EMBL/GenBank/DDBJ whole genome shotgun (WGS) entry which is preliminary data.</text>
</comment>
<dbReference type="GO" id="GO:0003950">
    <property type="term" value="F:NAD+ poly-ADP-ribosyltransferase activity"/>
    <property type="evidence" value="ECO:0007669"/>
    <property type="project" value="UniProtKB-EC"/>
</dbReference>
<dbReference type="PROSITE" id="PS50157">
    <property type="entry name" value="ZINC_FINGER_C2H2_2"/>
    <property type="match status" value="1"/>
</dbReference>
<protein>
    <submittedName>
        <fullName evidence="10">PARP7S</fullName>
        <ecNumber evidence="10">2.4.2.30</ecNumber>
    </submittedName>
</protein>
<feature type="region of interest" description="Disordered" evidence="5">
    <location>
        <begin position="1237"/>
        <end position="1287"/>
    </location>
</feature>
<feature type="domain" description="WWE" evidence="8">
    <location>
        <begin position="1416"/>
        <end position="1495"/>
    </location>
</feature>
<dbReference type="Gene3D" id="3.90.228.10">
    <property type="match status" value="1"/>
</dbReference>
<dbReference type="PROSITE" id="PS51059">
    <property type="entry name" value="PARP_CATALYTIC"/>
    <property type="match status" value="1"/>
</dbReference>
<dbReference type="GO" id="GO:0005634">
    <property type="term" value="C:nucleus"/>
    <property type="evidence" value="ECO:0007669"/>
    <property type="project" value="UniProtKB-SubCell"/>
</dbReference>
<evidence type="ECO:0000259" key="8">
    <source>
        <dbReference type="PROSITE" id="PS50918"/>
    </source>
</evidence>
<dbReference type="Proteomes" id="UP000683360">
    <property type="component" value="Unassembled WGS sequence"/>
</dbReference>
<feature type="compositionally biased region" description="Polar residues" evidence="5">
    <location>
        <begin position="644"/>
        <end position="653"/>
    </location>
</feature>
<dbReference type="SMART" id="SM00355">
    <property type="entry name" value="ZnF_C2H2"/>
    <property type="match status" value="2"/>
</dbReference>
<feature type="region of interest" description="Disordered" evidence="5">
    <location>
        <begin position="643"/>
        <end position="690"/>
    </location>
</feature>
<dbReference type="CDD" id="cd01439">
    <property type="entry name" value="TCCD_inducible_PARP_like"/>
    <property type="match status" value="1"/>
</dbReference>
<evidence type="ECO:0000256" key="4">
    <source>
        <dbReference type="PROSITE-ProRule" id="PRU00723"/>
    </source>
</evidence>
<organism evidence="10 11">
    <name type="scientific">Mytilus edulis</name>
    <name type="common">Blue mussel</name>
    <dbReference type="NCBI Taxonomy" id="6550"/>
    <lineage>
        <taxon>Eukaryota</taxon>
        <taxon>Metazoa</taxon>
        <taxon>Spiralia</taxon>
        <taxon>Lophotrochozoa</taxon>
        <taxon>Mollusca</taxon>
        <taxon>Bivalvia</taxon>
        <taxon>Autobranchia</taxon>
        <taxon>Pteriomorphia</taxon>
        <taxon>Mytilida</taxon>
        <taxon>Mytiloidea</taxon>
        <taxon>Mytilidae</taxon>
        <taxon>Mytilinae</taxon>
        <taxon>Mytilus</taxon>
    </lineage>
</organism>
<dbReference type="PANTHER" id="PTHR45740">
    <property type="entry name" value="POLY [ADP-RIBOSE] POLYMERASE"/>
    <property type="match status" value="1"/>
</dbReference>
<keyword evidence="11" id="KW-1185">Reference proteome</keyword>
<feature type="region of interest" description="Disordered" evidence="5">
    <location>
        <begin position="1100"/>
        <end position="1134"/>
    </location>
</feature>
<evidence type="ECO:0000256" key="3">
    <source>
        <dbReference type="ARBA" id="ARBA00024347"/>
    </source>
</evidence>
<evidence type="ECO:0000259" key="9">
    <source>
        <dbReference type="PROSITE" id="PS51059"/>
    </source>
</evidence>
<dbReference type="PANTHER" id="PTHR45740:SF2">
    <property type="entry name" value="POLY [ADP-RIBOSE] POLYMERASE"/>
    <property type="match status" value="1"/>
</dbReference>
<keyword evidence="10" id="KW-0328">Glycosyltransferase</keyword>
<keyword evidence="4" id="KW-0862">Zinc</keyword>
<evidence type="ECO:0000313" key="10">
    <source>
        <dbReference type="EMBL" id="CAG2215559.1"/>
    </source>
</evidence>
<dbReference type="InterPro" id="IPR013087">
    <property type="entry name" value="Znf_C2H2_type"/>
</dbReference>
<dbReference type="InterPro" id="IPR051712">
    <property type="entry name" value="ARTD-AVP"/>
</dbReference>
<dbReference type="Gene3D" id="3.30.720.50">
    <property type="match status" value="1"/>
</dbReference>
<dbReference type="InterPro" id="IPR037197">
    <property type="entry name" value="WWE_dom_sf"/>
</dbReference>
<dbReference type="PROSITE" id="PS50103">
    <property type="entry name" value="ZF_C3H1"/>
    <property type="match status" value="1"/>
</dbReference>
<feature type="compositionally biased region" description="Acidic residues" evidence="5">
    <location>
        <begin position="440"/>
        <end position="449"/>
    </location>
</feature>
<dbReference type="PROSITE" id="PS50918">
    <property type="entry name" value="WWE"/>
    <property type="match status" value="1"/>
</dbReference>
<dbReference type="Pfam" id="PF02825">
    <property type="entry name" value="WWE"/>
    <property type="match status" value="1"/>
</dbReference>
<keyword evidence="4" id="KW-0863">Zinc-finger</keyword>
<dbReference type="InterPro" id="IPR012317">
    <property type="entry name" value="Poly(ADP-ribose)pol_cat_dom"/>
</dbReference>
<feature type="domain" description="C3H1-type" evidence="6">
    <location>
        <begin position="1304"/>
        <end position="1330"/>
    </location>
</feature>
<dbReference type="GO" id="GO:0008270">
    <property type="term" value="F:zinc ion binding"/>
    <property type="evidence" value="ECO:0007669"/>
    <property type="project" value="UniProtKB-KW"/>
</dbReference>
<reference evidence="10" key="1">
    <citation type="submission" date="2021-03" db="EMBL/GenBank/DDBJ databases">
        <authorList>
            <person name="Bekaert M."/>
        </authorList>
    </citation>
    <scope>NUCLEOTIDE SEQUENCE</scope>
</reference>
<feature type="region of interest" description="Disordered" evidence="5">
    <location>
        <begin position="1732"/>
        <end position="1788"/>
    </location>
</feature>
<dbReference type="InterPro" id="IPR004170">
    <property type="entry name" value="WWE_dom"/>
</dbReference>
<evidence type="ECO:0000256" key="5">
    <source>
        <dbReference type="SAM" id="MobiDB-lite"/>
    </source>
</evidence>
<feature type="compositionally biased region" description="Polar residues" evidence="5">
    <location>
        <begin position="669"/>
        <end position="685"/>
    </location>
</feature>
<comment type="similarity">
    <text evidence="3">Belongs to the ARTD/PARP family.</text>
</comment>
<comment type="subcellular location">
    <subcellularLocation>
        <location evidence="1">Nucleus</location>
    </subcellularLocation>
</comment>
<evidence type="ECO:0000256" key="1">
    <source>
        <dbReference type="ARBA" id="ARBA00004123"/>
    </source>
</evidence>
<gene>
    <name evidence="10" type="ORF">MEDL_29341</name>
</gene>
<dbReference type="EC" id="2.4.2.30" evidence="10"/>
<feature type="domain" description="PARP catalytic" evidence="9">
    <location>
        <begin position="1522"/>
        <end position="1746"/>
    </location>
</feature>
<keyword evidence="4" id="KW-0479">Metal-binding</keyword>
<name>A0A8S3S4R9_MYTED</name>
<evidence type="ECO:0000256" key="2">
    <source>
        <dbReference type="ARBA" id="ARBA00023242"/>
    </source>
</evidence>
<feature type="compositionally biased region" description="Basic residues" evidence="5">
    <location>
        <begin position="1776"/>
        <end position="1788"/>
    </location>
</feature>
<dbReference type="OrthoDB" id="5988750at2759"/>
<evidence type="ECO:0000313" key="11">
    <source>
        <dbReference type="Proteomes" id="UP000683360"/>
    </source>
</evidence>
<feature type="region of interest" description="Disordered" evidence="5">
    <location>
        <begin position="440"/>
        <end position="466"/>
    </location>
</feature>
<dbReference type="InterPro" id="IPR000571">
    <property type="entry name" value="Znf_CCCH"/>
</dbReference>
<dbReference type="Pfam" id="PF00644">
    <property type="entry name" value="PARP"/>
    <property type="match status" value="1"/>
</dbReference>
<feature type="region of interest" description="Disordered" evidence="5">
    <location>
        <begin position="1025"/>
        <end position="1055"/>
    </location>
</feature>
<feature type="zinc finger region" description="C3H1-type" evidence="4">
    <location>
        <begin position="1304"/>
        <end position="1330"/>
    </location>
</feature>
<accession>A0A8S3S4R9</accession>
<evidence type="ECO:0000259" key="6">
    <source>
        <dbReference type="PROSITE" id="PS50103"/>
    </source>
</evidence>
<feature type="compositionally biased region" description="Polar residues" evidence="5">
    <location>
        <begin position="1746"/>
        <end position="1755"/>
    </location>
</feature>
<dbReference type="EMBL" id="CAJPWZ010001447">
    <property type="protein sequence ID" value="CAG2215559.1"/>
    <property type="molecule type" value="Genomic_DNA"/>
</dbReference>
<keyword evidence="10" id="KW-0808">Transferase</keyword>
<dbReference type="SUPFAM" id="SSF56399">
    <property type="entry name" value="ADP-ribosylation"/>
    <property type="match status" value="1"/>
</dbReference>
<sequence>MTTIQKKEEINIIRILIVIHKHVTVIQRQLIDHHLTKLSLSFTQLLNKYGHELYHLCYIKYRCCQCGPIDILPNQQVLTTKDYTFLFEKDSSSRIAGHISKPSRKCCNFAKSNVSPNDLDFSLLTKVLLHCCQDLFWQCCLEEKGVTLEQFLNDNKHKIYHMWKTYIPCSLCENGKVPRPKSLCLSEYNWNCLFVSTTTPSYPSSFTAKSGIMVSQLDPELAYKLMSTFCDVIDAIELLRQFRNRFAHPTDFQVKTCEFEKIWSAIEKAVLLIADVYGQRKEVQCELSNVGSPYLDLSIEKLASTIQALQTNNDIQEQRVYYLHQVVSNMQTGFEREIREMNRTFRQFTYEKGNEVQVKATLAAEESTTTIVSSIVNSLKGLPRRINLSFVNLKDSFSDVIKRNFIGSDNSDFTRNLVDVESGIMTDQISPYRYLCDENEQQSSDDDTSENGHRSLKEDLSDSDDGDGDLLRCGNCGEEFKSLKRFKYHKKSHMIKDRDLRRQKDINATLTIKGLPRNIEEEIVKYSDKIRSIRTRDRSTAEIKIIDETLGSLIIWTKISVAVFKSKDLFLRALKEFLDKTFSYFPLEDGNDIDMTVSIQIDEEELDVDDMGDFFRCGICSKEFYALAAFEYHKKNVCGRGASRDNQNLSLQTSDRKSKSRKTTKNNAQRDTNNLTDNRDSNAANSRYGLPKVSSIIQPLRNRLDEERWQMYQHADTKVDTSDPSFNDQLQSRQQVARFEDNVTCEELSTIMVSHATTETRNSQHKELQSENYVQRRADEKFCIAKHKQVEEDVSIDDKCDVNITGVTVKDVLKFLIRTFGGGCSFDEFMRRCNLFPMDANICGWFEKHKNSFNIFWDEEDILFIQPYYPNIQTCAQWNIKKSPGKCDNLGCQGFHICMRFVKDICRDTNCHLSHTFSSQHNLHLKDKLGISDFSENDIKVILNCASPSLCVDYMYTSGCKVVDSEKRCPQLHLCEHKLRGDCTNPCKFNKSHSTEDLHNKWVLKSCHMDEWPEDLVFQAIQMPSGDDIDDDERSNSSDYSQDEPDTYDVDANTRENKTYTDFKYGLQHDSFKIGPDLSQDEGDIDDADDYTFDSSFHRKEYSEETAPSQPKDSDLLHGESDTDNESVSSVDRLLGFKGRQSPVSIRDDMKRSALSQDELAIGENFDSSNNDELNEQLAIALSIDDNSYDSMFGLDAETRTIDDDKDTKKLHHRFYMTEKSKNILQSTISDFLDLPETETKSSQSDSAHDKESLSTPLKQEQHKLISPANVSDSSVKPTPKSPYVDPSRPYYQERRLYLVKDQSDKTKICEFVTKDKCTRRYCRYHHIPSGMPYLWQINMYGRWLSFAVAENETIEKAFCDLQGIFATTVKYYRNKYSCHVRFNQMYAIIYEVEGQAADNEEPCKIRRLTTASFIERDPNVSSFPTNWRWYWKNDENQWINYERDAFLFTLEKKYLTEQKTYIFFRENFTSKFKIDFQKMTQVNLDTGKVRDIIRRPLFVSRYDVQQDKFPENIPIPTVMNAPKPQHFYSWDYSNDFEFVELDTKEEEYREVFNSLQESMSTPRFEFSIIYRIQNRKLWSEFETKKKLMLADVEQDGRSRDIGERHLFHGTDSLETCYGICTNNFDFRTSGRNATMYGQGSYFAVHAEYSHSYTKANTSSDNRIMFRSKVLVGQFTKGDPSLRRPPEIPGKFHKLYDSCVDDVHNPQIFVVFDRNQCYPEYLIMYKDRETTSTTSGHSMTYPLSEETVSSLQEQEGNSREGLTFPESKSALGKSKTALRKPKSVSKHL</sequence>
<dbReference type="SUPFAM" id="SSF117839">
    <property type="entry name" value="WWE domain"/>
    <property type="match status" value="1"/>
</dbReference>
<dbReference type="PROSITE" id="PS00028">
    <property type="entry name" value="ZINC_FINGER_C2H2_1"/>
    <property type="match status" value="1"/>
</dbReference>
<dbReference type="GO" id="GO:1990404">
    <property type="term" value="F:NAD+-protein mono-ADP-ribosyltransferase activity"/>
    <property type="evidence" value="ECO:0007669"/>
    <property type="project" value="TreeGrafter"/>
</dbReference>
<feature type="compositionally biased region" description="Basic and acidic residues" evidence="5">
    <location>
        <begin position="450"/>
        <end position="460"/>
    </location>
</feature>